<dbReference type="AlphaFoldDB" id="A0A3R7GKN9"/>
<comment type="caution">
    <text evidence="2">The sequence shown here is derived from an EMBL/GenBank/DDBJ whole genome shotgun (WGS) entry which is preliminary data.</text>
</comment>
<feature type="compositionally biased region" description="Basic and acidic residues" evidence="1">
    <location>
        <begin position="1"/>
        <end position="18"/>
    </location>
</feature>
<feature type="compositionally biased region" description="Polar residues" evidence="1">
    <location>
        <begin position="180"/>
        <end position="196"/>
    </location>
</feature>
<feature type="compositionally biased region" description="Acidic residues" evidence="1">
    <location>
        <begin position="128"/>
        <end position="144"/>
    </location>
</feature>
<evidence type="ECO:0000256" key="1">
    <source>
        <dbReference type="SAM" id="MobiDB-lite"/>
    </source>
</evidence>
<sequence length="291" mass="29984">MSEQLHDRVTDLLNRADDQSGSLVAGSTADGDAESSADAEAANDVRDLAAEANDLLDSSDPNELLAAVGLETLPDGTEPNSIPEAIAKGDPNAVEDLQRLLHLARLADRGDGLEDAIGSVRAGIGESSDPDSGDPTETESESGDESAASSTDEASSSAAADKTSDAADATSDLEERLRSAMTSSLTDFSDDVSQLQERLESLGGGGDADESEATDEPDEAAAAEGERDTDPEDEARDESDDGLFGTDLGSGGNRGTSGSGTRYSTMAPPPSKRADMRGTARFSTIPDKIRD</sequence>
<dbReference type="OrthoDB" id="205583at2157"/>
<accession>A0A3R7GKN9</accession>
<name>A0A3R7GKN9_9EURY</name>
<keyword evidence="3" id="KW-1185">Reference proteome</keyword>
<evidence type="ECO:0000313" key="2">
    <source>
        <dbReference type="EMBL" id="RKD97479.1"/>
    </source>
</evidence>
<protein>
    <submittedName>
        <fullName evidence="2">Uncharacterized protein</fullName>
    </submittedName>
</protein>
<feature type="compositionally biased region" description="Acidic residues" evidence="1">
    <location>
        <begin position="207"/>
        <end position="241"/>
    </location>
</feature>
<organism evidence="2 3">
    <name type="scientific">Halopiger aswanensis</name>
    <dbReference type="NCBI Taxonomy" id="148449"/>
    <lineage>
        <taxon>Archaea</taxon>
        <taxon>Methanobacteriati</taxon>
        <taxon>Methanobacteriota</taxon>
        <taxon>Stenosarchaea group</taxon>
        <taxon>Halobacteria</taxon>
        <taxon>Halobacteriales</taxon>
        <taxon>Natrialbaceae</taxon>
        <taxon>Halopiger</taxon>
    </lineage>
</organism>
<feature type="compositionally biased region" description="Low complexity" evidence="1">
    <location>
        <begin position="145"/>
        <end position="170"/>
    </location>
</feature>
<gene>
    <name evidence="2" type="ORF">ATJ93_0465</name>
</gene>
<evidence type="ECO:0000313" key="3">
    <source>
        <dbReference type="Proteomes" id="UP000283805"/>
    </source>
</evidence>
<proteinExistence type="predicted"/>
<feature type="region of interest" description="Disordered" evidence="1">
    <location>
        <begin position="117"/>
        <end position="291"/>
    </location>
</feature>
<feature type="region of interest" description="Disordered" evidence="1">
    <location>
        <begin position="1"/>
        <end position="92"/>
    </location>
</feature>
<reference evidence="2 3" key="1">
    <citation type="submission" date="2018-09" db="EMBL/GenBank/DDBJ databases">
        <title>Genomic Encyclopedia of Archaeal and Bacterial Type Strains, Phase II (KMG-II): from individual species to whole genera.</title>
        <authorList>
            <person name="Goeker M."/>
        </authorList>
    </citation>
    <scope>NUCLEOTIDE SEQUENCE [LARGE SCALE GENOMIC DNA]</scope>
    <source>
        <strain evidence="2 3">DSM 13151</strain>
    </source>
</reference>
<dbReference type="Proteomes" id="UP000283805">
    <property type="component" value="Unassembled WGS sequence"/>
</dbReference>
<dbReference type="RefSeq" id="WP_120243013.1">
    <property type="nucleotide sequence ID" value="NZ_RAPO01000001.1"/>
</dbReference>
<dbReference type="EMBL" id="RAPO01000001">
    <property type="protein sequence ID" value="RKD97479.1"/>
    <property type="molecule type" value="Genomic_DNA"/>
</dbReference>
<feature type="compositionally biased region" description="Gly residues" evidence="1">
    <location>
        <begin position="248"/>
        <end position="258"/>
    </location>
</feature>